<dbReference type="Proteomes" id="UP000693672">
    <property type="component" value="Unassembled WGS sequence"/>
</dbReference>
<dbReference type="PROSITE" id="PS00041">
    <property type="entry name" value="HTH_ARAC_FAMILY_1"/>
    <property type="match status" value="1"/>
</dbReference>
<dbReference type="Pfam" id="PF12833">
    <property type="entry name" value="HTH_18"/>
    <property type="match status" value="1"/>
</dbReference>
<dbReference type="PANTHER" id="PTHR43280">
    <property type="entry name" value="ARAC-FAMILY TRANSCRIPTIONAL REGULATOR"/>
    <property type="match status" value="1"/>
</dbReference>
<reference evidence="5" key="1">
    <citation type="submission" date="2021-06" db="EMBL/GenBank/DDBJ databases">
        <authorList>
            <person name="Criscuolo A."/>
        </authorList>
    </citation>
    <scope>NUCLEOTIDE SEQUENCE</scope>
    <source>
        <strain evidence="5">CIP111600</strain>
    </source>
</reference>
<evidence type="ECO:0000259" key="4">
    <source>
        <dbReference type="PROSITE" id="PS01124"/>
    </source>
</evidence>
<dbReference type="PANTHER" id="PTHR43280:SF2">
    <property type="entry name" value="HTH-TYPE TRANSCRIPTIONAL REGULATOR EXSA"/>
    <property type="match status" value="1"/>
</dbReference>
<dbReference type="Pfam" id="PF02311">
    <property type="entry name" value="AraC_binding"/>
    <property type="match status" value="1"/>
</dbReference>
<dbReference type="RefSeq" id="WP_218090062.1">
    <property type="nucleotide sequence ID" value="NZ_CAJVAS010000001.1"/>
</dbReference>
<comment type="caution">
    <text evidence="5">The sequence shown here is derived from an EMBL/GenBank/DDBJ whole genome shotgun (WGS) entry which is preliminary data.</text>
</comment>
<evidence type="ECO:0000256" key="2">
    <source>
        <dbReference type="ARBA" id="ARBA00023125"/>
    </source>
</evidence>
<feature type="domain" description="HTH araC/xylS-type" evidence="4">
    <location>
        <begin position="187"/>
        <end position="285"/>
    </location>
</feature>
<keyword evidence="2" id="KW-0238">DNA-binding</keyword>
<keyword evidence="3" id="KW-0804">Transcription</keyword>
<dbReference type="AlphaFoldDB" id="A0A916JSV3"/>
<dbReference type="InterPro" id="IPR018060">
    <property type="entry name" value="HTH_AraC"/>
</dbReference>
<evidence type="ECO:0000256" key="1">
    <source>
        <dbReference type="ARBA" id="ARBA00023015"/>
    </source>
</evidence>
<dbReference type="SMART" id="SM00342">
    <property type="entry name" value="HTH_ARAC"/>
    <property type="match status" value="1"/>
</dbReference>
<evidence type="ECO:0000313" key="6">
    <source>
        <dbReference type="Proteomes" id="UP000693672"/>
    </source>
</evidence>
<gene>
    <name evidence="5" type="primary">rhaR_8</name>
    <name evidence="5" type="ORF">PAESOLCIP111_00238</name>
</gene>
<organism evidence="5 6">
    <name type="scientific">Paenibacillus solanacearum</name>
    <dbReference type="NCBI Taxonomy" id="2048548"/>
    <lineage>
        <taxon>Bacteria</taxon>
        <taxon>Bacillati</taxon>
        <taxon>Bacillota</taxon>
        <taxon>Bacilli</taxon>
        <taxon>Bacillales</taxon>
        <taxon>Paenibacillaceae</taxon>
        <taxon>Paenibacillus</taxon>
    </lineage>
</organism>
<name>A0A916JSV3_9BACL</name>
<dbReference type="EMBL" id="CAJVAS010000001">
    <property type="protein sequence ID" value="CAG7598583.1"/>
    <property type="molecule type" value="Genomic_DNA"/>
</dbReference>
<dbReference type="PROSITE" id="PS01124">
    <property type="entry name" value="HTH_ARAC_FAMILY_2"/>
    <property type="match status" value="1"/>
</dbReference>
<dbReference type="InterPro" id="IPR018062">
    <property type="entry name" value="HTH_AraC-typ_CS"/>
</dbReference>
<sequence length="293" mass="33342">MKLASSIQFNHAPSETAKTFLLYPLSVGQTNCGPSYALERNDAKLYGYQLSLVLSGAGRLEANSRTWPLQPGQFIYLDLHKGYKICTSPNQGLELLWIHFDGVPASHYFELVEAGDMAVFEVSADRLHKIRQSLMELVSLLNYRPPSMEVRSSLIMTQVLSEIVLDKMEGAGPWGTERSVSVCAEIFASLRYIEERYNEPLRLDEVAEIAGMSTYHFARLFKKSTGFTVMEYVMKFRLTQAKKLLSTTRLPISDVAESTGFQDQSYFTKLFKRYEKITPRRYRDAHADQTDDS</sequence>
<dbReference type="GO" id="GO:0043565">
    <property type="term" value="F:sequence-specific DNA binding"/>
    <property type="evidence" value="ECO:0007669"/>
    <property type="project" value="InterPro"/>
</dbReference>
<keyword evidence="6" id="KW-1185">Reference proteome</keyword>
<protein>
    <submittedName>
        <fullName evidence="5">HTH-type transcriptional activator RhaR</fullName>
    </submittedName>
</protein>
<keyword evidence="1" id="KW-0805">Transcription regulation</keyword>
<proteinExistence type="predicted"/>
<dbReference type="GO" id="GO:0003700">
    <property type="term" value="F:DNA-binding transcription factor activity"/>
    <property type="evidence" value="ECO:0007669"/>
    <property type="project" value="InterPro"/>
</dbReference>
<accession>A0A916JSV3</accession>
<evidence type="ECO:0000256" key="3">
    <source>
        <dbReference type="ARBA" id="ARBA00023163"/>
    </source>
</evidence>
<evidence type="ECO:0000313" key="5">
    <source>
        <dbReference type="EMBL" id="CAG7598583.1"/>
    </source>
</evidence>
<dbReference type="InterPro" id="IPR003313">
    <property type="entry name" value="AraC-bd"/>
</dbReference>